<name>A0A8J2UGP8_9BACT</name>
<proteinExistence type="predicted"/>
<reference evidence="2" key="1">
    <citation type="journal article" date="2014" name="Int. J. Syst. Evol. Microbiol.">
        <title>Complete genome sequence of Corynebacterium casei LMG S-19264T (=DSM 44701T), isolated from a smear-ripened cheese.</title>
        <authorList>
            <consortium name="US DOE Joint Genome Institute (JGI-PGF)"/>
            <person name="Walter F."/>
            <person name="Albersmeier A."/>
            <person name="Kalinowski J."/>
            <person name="Ruckert C."/>
        </authorList>
    </citation>
    <scope>NUCLEOTIDE SEQUENCE</scope>
    <source>
        <strain evidence="2">CGMCC 1.15448</strain>
    </source>
</reference>
<organism evidence="2 3">
    <name type="scientific">Puia dinghuensis</name>
    <dbReference type="NCBI Taxonomy" id="1792502"/>
    <lineage>
        <taxon>Bacteria</taxon>
        <taxon>Pseudomonadati</taxon>
        <taxon>Bacteroidota</taxon>
        <taxon>Chitinophagia</taxon>
        <taxon>Chitinophagales</taxon>
        <taxon>Chitinophagaceae</taxon>
        <taxon>Puia</taxon>
    </lineage>
</organism>
<dbReference type="Pfam" id="PF00583">
    <property type="entry name" value="Acetyltransf_1"/>
    <property type="match status" value="1"/>
</dbReference>
<evidence type="ECO:0000259" key="1">
    <source>
        <dbReference type="PROSITE" id="PS51186"/>
    </source>
</evidence>
<dbReference type="EMBL" id="BMJC01000005">
    <property type="protein sequence ID" value="GGB15217.1"/>
    <property type="molecule type" value="Genomic_DNA"/>
</dbReference>
<dbReference type="SUPFAM" id="SSF55729">
    <property type="entry name" value="Acyl-CoA N-acyltransferases (Nat)"/>
    <property type="match status" value="1"/>
</dbReference>
<evidence type="ECO:0000313" key="3">
    <source>
        <dbReference type="Proteomes" id="UP000607559"/>
    </source>
</evidence>
<dbReference type="CDD" id="cd04301">
    <property type="entry name" value="NAT_SF"/>
    <property type="match status" value="1"/>
</dbReference>
<dbReference type="InterPro" id="IPR016181">
    <property type="entry name" value="Acyl_CoA_acyltransferase"/>
</dbReference>
<protein>
    <submittedName>
        <fullName evidence="2">N-acetyltransferase</fullName>
    </submittedName>
</protein>
<accession>A0A8J2UGP8</accession>
<comment type="caution">
    <text evidence="2">The sequence shown here is derived from an EMBL/GenBank/DDBJ whole genome shotgun (WGS) entry which is preliminary data.</text>
</comment>
<dbReference type="InterPro" id="IPR000182">
    <property type="entry name" value="GNAT_dom"/>
</dbReference>
<evidence type="ECO:0000313" key="2">
    <source>
        <dbReference type="EMBL" id="GGB15217.1"/>
    </source>
</evidence>
<feature type="domain" description="N-acetyltransferase" evidence="1">
    <location>
        <begin position="25"/>
        <end position="174"/>
    </location>
</feature>
<dbReference type="Proteomes" id="UP000607559">
    <property type="component" value="Unassembled WGS sequence"/>
</dbReference>
<sequence>MFWNGFGLYGGNKLIMEEEPEGGAISIRIAVPADIKYVYPILEEMERSAKARGTGIAKRKPQTLCQKIYDGKAVIAVADNGQWAGFCYLDVYSGGEFVSNSGMIVNPAYRNGGVASAMKQEIFDLARRLYPGAKIFSITTGAAILKMNSRLGFEPVVYSEITTDERFWDQCKACVNYPVLQGQGRKRCLCTAMLFDPEKQEDWRRNRREEAFSILEGVH</sequence>
<reference evidence="2" key="2">
    <citation type="submission" date="2020-09" db="EMBL/GenBank/DDBJ databases">
        <authorList>
            <person name="Sun Q."/>
            <person name="Zhou Y."/>
        </authorList>
    </citation>
    <scope>NUCLEOTIDE SEQUENCE</scope>
    <source>
        <strain evidence="2">CGMCC 1.15448</strain>
    </source>
</reference>
<keyword evidence="3" id="KW-1185">Reference proteome</keyword>
<gene>
    <name evidence="2" type="ORF">GCM10011511_43690</name>
</gene>
<dbReference type="PROSITE" id="PS51186">
    <property type="entry name" value="GNAT"/>
    <property type="match status" value="1"/>
</dbReference>
<dbReference type="Gene3D" id="3.40.630.30">
    <property type="match status" value="1"/>
</dbReference>
<dbReference type="AlphaFoldDB" id="A0A8J2UGP8"/>
<dbReference type="GO" id="GO:0016747">
    <property type="term" value="F:acyltransferase activity, transferring groups other than amino-acyl groups"/>
    <property type="evidence" value="ECO:0007669"/>
    <property type="project" value="InterPro"/>
</dbReference>